<evidence type="ECO:0000313" key="4">
    <source>
        <dbReference type="EMBL" id="KAL3505617.1"/>
    </source>
</evidence>
<dbReference type="PROSITE" id="PS00018">
    <property type="entry name" value="EF_HAND_1"/>
    <property type="match status" value="3"/>
</dbReference>
<accession>A0ABD2YDY2</accession>
<dbReference type="Pfam" id="PF13405">
    <property type="entry name" value="EF-hand_6"/>
    <property type="match status" value="1"/>
</dbReference>
<dbReference type="InterPro" id="IPR050145">
    <property type="entry name" value="Centrin_CML-like"/>
</dbReference>
<evidence type="ECO:0000313" key="5">
    <source>
        <dbReference type="Proteomes" id="UP001630127"/>
    </source>
</evidence>
<protein>
    <recommendedName>
        <fullName evidence="3">EF-hand domain-containing protein</fullName>
    </recommendedName>
</protein>
<dbReference type="Gene3D" id="1.10.238.10">
    <property type="entry name" value="EF-hand"/>
    <property type="match status" value="2"/>
</dbReference>
<dbReference type="Proteomes" id="UP001630127">
    <property type="component" value="Unassembled WGS sequence"/>
</dbReference>
<dbReference type="SMART" id="SM00054">
    <property type="entry name" value="EFh"/>
    <property type="match status" value="3"/>
</dbReference>
<keyword evidence="1" id="KW-0677">Repeat</keyword>
<feature type="domain" description="EF-hand" evidence="3">
    <location>
        <begin position="92"/>
        <end position="127"/>
    </location>
</feature>
<dbReference type="SUPFAM" id="SSF47473">
    <property type="entry name" value="EF-hand"/>
    <property type="match status" value="1"/>
</dbReference>
<dbReference type="AlphaFoldDB" id="A0ABD2YDY2"/>
<comment type="caution">
    <text evidence="4">The sequence shown here is derived from an EMBL/GenBank/DDBJ whole genome shotgun (WGS) entry which is preliminary data.</text>
</comment>
<feature type="domain" description="EF-hand" evidence="3">
    <location>
        <begin position="13"/>
        <end position="48"/>
    </location>
</feature>
<sequence>MCPTGSATSQETRRKSNLQSAFDVLDVDHDGKISHDDLRAFYGGYLGGAVAGTSDDEDVIESMISVADANRDGFVEYDEFEKVLGSKKNGSKKWSLMEEVFKVMDKDGDGKVGHEDLKNYLTWAGFHNVNDDDIKAMIRLGGGHENGDTTGVSFEGLLKILAL</sequence>
<dbReference type="EMBL" id="JBJUIK010000013">
    <property type="protein sequence ID" value="KAL3505617.1"/>
    <property type="molecule type" value="Genomic_DNA"/>
</dbReference>
<dbReference type="CDD" id="cd00051">
    <property type="entry name" value="EFh"/>
    <property type="match status" value="1"/>
</dbReference>
<dbReference type="InterPro" id="IPR002048">
    <property type="entry name" value="EF_hand_dom"/>
</dbReference>
<dbReference type="GO" id="GO:0043226">
    <property type="term" value="C:organelle"/>
    <property type="evidence" value="ECO:0007669"/>
    <property type="project" value="UniProtKB-ARBA"/>
</dbReference>
<organism evidence="4 5">
    <name type="scientific">Cinchona calisaya</name>
    <dbReference type="NCBI Taxonomy" id="153742"/>
    <lineage>
        <taxon>Eukaryota</taxon>
        <taxon>Viridiplantae</taxon>
        <taxon>Streptophyta</taxon>
        <taxon>Embryophyta</taxon>
        <taxon>Tracheophyta</taxon>
        <taxon>Spermatophyta</taxon>
        <taxon>Magnoliopsida</taxon>
        <taxon>eudicotyledons</taxon>
        <taxon>Gunneridae</taxon>
        <taxon>Pentapetalae</taxon>
        <taxon>asterids</taxon>
        <taxon>lamiids</taxon>
        <taxon>Gentianales</taxon>
        <taxon>Rubiaceae</taxon>
        <taxon>Cinchonoideae</taxon>
        <taxon>Cinchoneae</taxon>
        <taxon>Cinchona</taxon>
    </lineage>
</organism>
<dbReference type="PANTHER" id="PTHR23050">
    <property type="entry name" value="CALCIUM BINDING PROTEIN"/>
    <property type="match status" value="1"/>
</dbReference>
<dbReference type="PROSITE" id="PS50222">
    <property type="entry name" value="EF_HAND_2"/>
    <property type="match status" value="3"/>
</dbReference>
<keyword evidence="5" id="KW-1185">Reference proteome</keyword>
<name>A0ABD2YDY2_9GENT</name>
<dbReference type="InterPro" id="IPR011992">
    <property type="entry name" value="EF-hand-dom_pair"/>
</dbReference>
<evidence type="ECO:0000256" key="1">
    <source>
        <dbReference type="ARBA" id="ARBA00022737"/>
    </source>
</evidence>
<evidence type="ECO:0000256" key="2">
    <source>
        <dbReference type="ARBA" id="ARBA00022837"/>
    </source>
</evidence>
<gene>
    <name evidence="4" type="ORF">ACH5RR_030999</name>
</gene>
<dbReference type="GO" id="GO:0005509">
    <property type="term" value="F:calcium ion binding"/>
    <property type="evidence" value="ECO:0007669"/>
    <property type="project" value="UniProtKB-ARBA"/>
</dbReference>
<evidence type="ECO:0000259" key="3">
    <source>
        <dbReference type="PROSITE" id="PS50222"/>
    </source>
</evidence>
<reference evidence="4 5" key="1">
    <citation type="submission" date="2024-11" db="EMBL/GenBank/DDBJ databases">
        <title>A near-complete genome assembly of Cinchona calisaya.</title>
        <authorList>
            <person name="Lian D.C."/>
            <person name="Zhao X.W."/>
            <person name="Wei L."/>
        </authorList>
    </citation>
    <scope>NUCLEOTIDE SEQUENCE [LARGE SCALE GENOMIC DNA]</scope>
    <source>
        <tissue evidence="4">Nenye</tissue>
    </source>
</reference>
<keyword evidence="2" id="KW-0106">Calcium</keyword>
<dbReference type="FunFam" id="1.10.238.10:FF:000178">
    <property type="entry name" value="Calmodulin-2 A"/>
    <property type="match status" value="1"/>
</dbReference>
<feature type="domain" description="EF-hand" evidence="3">
    <location>
        <begin position="55"/>
        <end position="90"/>
    </location>
</feature>
<dbReference type="InterPro" id="IPR018247">
    <property type="entry name" value="EF_Hand_1_Ca_BS"/>
</dbReference>
<proteinExistence type="predicted"/>
<dbReference type="Pfam" id="PF13499">
    <property type="entry name" value="EF-hand_7"/>
    <property type="match status" value="1"/>
</dbReference>